<proteinExistence type="predicted"/>
<reference evidence="2 3" key="1">
    <citation type="submission" date="2022-02" db="EMBL/GenBank/DDBJ databases">
        <authorList>
            <person name="Min J."/>
        </authorList>
    </citation>
    <scope>NUCLEOTIDE SEQUENCE [LARGE SCALE GENOMIC DNA]</scope>
    <source>
        <strain evidence="2 3">GR10-1</strain>
    </source>
</reference>
<gene>
    <name evidence="2" type="ORF">MKP09_18480</name>
</gene>
<sequence length="305" mass="32818">MLLLISSFCSAQKTCDILIQNGKIIDGSGNNWYYGDVAIKDGKIAALGKFLRYTSTNTINASGLIVAPGFIDVHTHIEGDEAKNPTADNFIYDGVTTVVAGNCGSSNVNISNYLKWIDSLKLSVNVASLIGHNDVRRSVMGRANRDATSAELLQMQTLVENAMKGGAVGLSTGLIYIPGTYSNTTEIVALAKTASKYNGVYASHMRDEGDKVTDAINEAITIAREASIPVEISHFKLSGQQNWGRSRETVAMVDNARQQGLDITIDQYPYTASSTSISTLLPDEILADGQDSIIARLTNSDIKKE</sequence>
<protein>
    <submittedName>
        <fullName evidence="2">Amidohydrolase family protein</fullName>
    </submittedName>
</protein>
<evidence type="ECO:0000259" key="1">
    <source>
        <dbReference type="Pfam" id="PF07969"/>
    </source>
</evidence>
<dbReference type="InterPro" id="IPR013108">
    <property type="entry name" value="Amidohydro_3"/>
</dbReference>
<feature type="domain" description="Amidohydrolase 3" evidence="1">
    <location>
        <begin position="58"/>
        <end position="254"/>
    </location>
</feature>
<keyword evidence="3" id="KW-1185">Reference proteome</keyword>
<dbReference type="InterPro" id="IPR032466">
    <property type="entry name" value="Metal_Hydrolase"/>
</dbReference>
<evidence type="ECO:0000313" key="2">
    <source>
        <dbReference type="EMBL" id="MCH5599757.1"/>
    </source>
</evidence>
<dbReference type="EMBL" id="JAKWBL010000004">
    <property type="protein sequence ID" value="MCH5599757.1"/>
    <property type="molecule type" value="Genomic_DNA"/>
</dbReference>
<dbReference type="Gene3D" id="3.20.20.140">
    <property type="entry name" value="Metal-dependent hydrolases"/>
    <property type="match status" value="1"/>
</dbReference>
<comment type="caution">
    <text evidence="2">The sequence shown here is derived from an EMBL/GenBank/DDBJ whole genome shotgun (WGS) entry which is preliminary data.</text>
</comment>
<evidence type="ECO:0000313" key="3">
    <source>
        <dbReference type="Proteomes" id="UP001202248"/>
    </source>
</evidence>
<dbReference type="InterPro" id="IPR050378">
    <property type="entry name" value="Metallo-dep_Hydrolases_sf"/>
</dbReference>
<dbReference type="PANTHER" id="PTHR11647:SF1">
    <property type="entry name" value="COLLAPSIN RESPONSE MEDIATOR PROTEIN"/>
    <property type="match status" value="1"/>
</dbReference>
<organism evidence="2 3">
    <name type="scientific">Niabella ginsengisoli</name>
    <dbReference type="NCBI Taxonomy" id="522298"/>
    <lineage>
        <taxon>Bacteria</taxon>
        <taxon>Pseudomonadati</taxon>
        <taxon>Bacteroidota</taxon>
        <taxon>Chitinophagia</taxon>
        <taxon>Chitinophagales</taxon>
        <taxon>Chitinophagaceae</taxon>
        <taxon>Niabella</taxon>
    </lineage>
</organism>
<dbReference type="SUPFAM" id="SSF51556">
    <property type="entry name" value="Metallo-dependent hydrolases"/>
    <property type="match status" value="1"/>
</dbReference>
<dbReference type="SUPFAM" id="SSF51338">
    <property type="entry name" value="Composite domain of metallo-dependent hydrolases"/>
    <property type="match status" value="1"/>
</dbReference>
<dbReference type="Proteomes" id="UP001202248">
    <property type="component" value="Unassembled WGS sequence"/>
</dbReference>
<dbReference type="RefSeq" id="WP_240831789.1">
    <property type="nucleotide sequence ID" value="NZ_JAKWBL010000004.1"/>
</dbReference>
<dbReference type="PANTHER" id="PTHR11647">
    <property type="entry name" value="HYDRANTOINASE/DIHYDROPYRIMIDINASE FAMILY MEMBER"/>
    <property type="match status" value="1"/>
</dbReference>
<accession>A0ABS9SN28</accession>
<name>A0ABS9SN28_9BACT</name>
<dbReference type="InterPro" id="IPR011059">
    <property type="entry name" value="Metal-dep_hydrolase_composite"/>
</dbReference>
<dbReference type="Pfam" id="PF07969">
    <property type="entry name" value="Amidohydro_3"/>
    <property type="match status" value="1"/>
</dbReference>